<feature type="domain" description="Ig-like" evidence="1">
    <location>
        <begin position="7"/>
        <end position="95"/>
    </location>
</feature>
<evidence type="ECO:0000313" key="2">
    <source>
        <dbReference type="EMBL" id="RUS78534.1"/>
    </source>
</evidence>
<dbReference type="AlphaFoldDB" id="A0A3S0ZMN3"/>
<accession>A0A3S0ZMN3</accession>
<evidence type="ECO:0000259" key="1">
    <source>
        <dbReference type="PROSITE" id="PS50835"/>
    </source>
</evidence>
<comment type="caution">
    <text evidence="2">The sequence shown here is derived from an EMBL/GenBank/DDBJ whole genome shotgun (WGS) entry which is preliminary data.</text>
</comment>
<dbReference type="SMART" id="SM00409">
    <property type="entry name" value="IG"/>
    <property type="match status" value="1"/>
</dbReference>
<keyword evidence="3" id="KW-1185">Reference proteome</keyword>
<reference evidence="2 3" key="1">
    <citation type="submission" date="2019-01" db="EMBL/GenBank/DDBJ databases">
        <title>A draft genome assembly of the solar-powered sea slug Elysia chlorotica.</title>
        <authorList>
            <person name="Cai H."/>
            <person name="Li Q."/>
            <person name="Fang X."/>
            <person name="Li J."/>
            <person name="Curtis N.E."/>
            <person name="Altenburger A."/>
            <person name="Shibata T."/>
            <person name="Feng M."/>
            <person name="Maeda T."/>
            <person name="Schwartz J.A."/>
            <person name="Shigenobu S."/>
            <person name="Lundholm N."/>
            <person name="Nishiyama T."/>
            <person name="Yang H."/>
            <person name="Hasebe M."/>
            <person name="Li S."/>
            <person name="Pierce S.K."/>
            <person name="Wang J."/>
        </authorList>
    </citation>
    <scope>NUCLEOTIDE SEQUENCE [LARGE SCALE GENOMIC DNA]</scope>
    <source>
        <strain evidence="2">EC2010</strain>
        <tissue evidence="2">Whole organism of an adult</tissue>
    </source>
</reference>
<dbReference type="InterPro" id="IPR007110">
    <property type="entry name" value="Ig-like_dom"/>
</dbReference>
<dbReference type="OrthoDB" id="2570713at2759"/>
<feature type="domain" description="Ig-like" evidence="1">
    <location>
        <begin position="107"/>
        <end position="148"/>
    </location>
</feature>
<dbReference type="EMBL" id="RQTK01000504">
    <property type="protein sequence ID" value="RUS78534.1"/>
    <property type="molecule type" value="Genomic_DNA"/>
</dbReference>
<dbReference type="PANTHER" id="PTHR47633:SF4">
    <property type="entry name" value="MYOPALLADIN ISOFORM X1"/>
    <property type="match status" value="1"/>
</dbReference>
<dbReference type="PROSITE" id="PS50835">
    <property type="entry name" value="IG_LIKE"/>
    <property type="match status" value="2"/>
</dbReference>
<dbReference type="SMART" id="SM00408">
    <property type="entry name" value="IGc2"/>
    <property type="match status" value="1"/>
</dbReference>
<proteinExistence type="predicted"/>
<feature type="non-terminal residue" evidence="2">
    <location>
        <position position="148"/>
    </location>
</feature>
<dbReference type="InterPro" id="IPR013783">
    <property type="entry name" value="Ig-like_fold"/>
</dbReference>
<dbReference type="STRING" id="188477.A0A3S0ZMN3"/>
<name>A0A3S0ZMN3_ELYCH</name>
<sequence length="148" mass="16677">MDAHVAPDFLTKFYDMEVVEGLPVEFVCVIDGNPDPQVTWLLNGKEVESGSDILIRRQEDSVMLAFRSVQIHQEGEVICKLKNDSGEAICKAKLKVKEDIGKKGDRPIFIERPSDKEVNEGGEVTFECVISGLPDPEVTWFYNGRELY</sequence>
<dbReference type="Pfam" id="PF07679">
    <property type="entry name" value="I-set"/>
    <property type="match status" value="2"/>
</dbReference>
<gene>
    <name evidence="2" type="ORF">EGW08_013712</name>
</gene>
<dbReference type="PANTHER" id="PTHR47633">
    <property type="entry name" value="IMMUNOGLOBULIN"/>
    <property type="match status" value="1"/>
</dbReference>
<dbReference type="Proteomes" id="UP000271974">
    <property type="component" value="Unassembled WGS sequence"/>
</dbReference>
<organism evidence="2 3">
    <name type="scientific">Elysia chlorotica</name>
    <name type="common">Eastern emerald elysia</name>
    <name type="synonym">Sea slug</name>
    <dbReference type="NCBI Taxonomy" id="188477"/>
    <lineage>
        <taxon>Eukaryota</taxon>
        <taxon>Metazoa</taxon>
        <taxon>Spiralia</taxon>
        <taxon>Lophotrochozoa</taxon>
        <taxon>Mollusca</taxon>
        <taxon>Gastropoda</taxon>
        <taxon>Heterobranchia</taxon>
        <taxon>Euthyneura</taxon>
        <taxon>Panpulmonata</taxon>
        <taxon>Sacoglossa</taxon>
        <taxon>Placobranchoidea</taxon>
        <taxon>Plakobranchidae</taxon>
        <taxon>Elysia</taxon>
    </lineage>
</organism>
<dbReference type="InterPro" id="IPR036179">
    <property type="entry name" value="Ig-like_dom_sf"/>
</dbReference>
<protein>
    <recommendedName>
        <fullName evidence="1">Ig-like domain-containing protein</fullName>
    </recommendedName>
</protein>
<evidence type="ECO:0000313" key="3">
    <source>
        <dbReference type="Proteomes" id="UP000271974"/>
    </source>
</evidence>
<dbReference type="SUPFAM" id="SSF48726">
    <property type="entry name" value="Immunoglobulin"/>
    <property type="match status" value="2"/>
</dbReference>
<dbReference type="FunFam" id="2.60.40.10:FF:000344">
    <property type="entry name" value="Muscle M-line assembly protein unc-89"/>
    <property type="match status" value="1"/>
</dbReference>
<dbReference type="InterPro" id="IPR003598">
    <property type="entry name" value="Ig_sub2"/>
</dbReference>
<dbReference type="Gene3D" id="2.60.40.10">
    <property type="entry name" value="Immunoglobulins"/>
    <property type="match status" value="2"/>
</dbReference>
<dbReference type="InterPro" id="IPR013098">
    <property type="entry name" value="Ig_I-set"/>
</dbReference>
<dbReference type="InterPro" id="IPR003599">
    <property type="entry name" value="Ig_sub"/>
</dbReference>